<organism evidence="7 8">
    <name type="scientific">Plantimonas leprariae</name>
    <dbReference type="NCBI Taxonomy" id="2615207"/>
    <lineage>
        <taxon>Bacteria</taxon>
        <taxon>Pseudomonadati</taxon>
        <taxon>Pseudomonadota</taxon>
        <taxon>Alphaproteobacteria</taxon>
        <taxon>Hyphomicrobiales</taxon>
        <taxon>Aurantimonadaceae</taxon>
        <taxon>Plantimonas</taxon>
    </lineage>
</organism>
<dbReference type="InterPro" id="IPR058647">
    <property type="entry name" value="BSH_CzcB-like"/>
</dbReference>
<feature type="domain" description="Multidrug resistance protein MdtA-like beta-barrel" evidence="4">
    <location>
        <begin position="237"/>
        <end position="321"/>
    </location>
</feature>
<dbReference type="RefSeq" id="WP_150969303.1">
    <property type="nucleotide sequence ID" value="NZ_VZDO01000005.1"/>
</dbReference>
<dbReference type="AlphaFoldDB" id="A0A7V7TX24"/>
<protein>
    <submittedName>
        <fullName evidence="7">Efflux RND transporter periplasmic adaptor subunit</fullName>
    </submittedName>
</protein>
<evidence type="ECO:0000259" key="6">
    <source>
        <dbReference type="Pfam" id="PF25973"/>
    </source>
</evidence>
<dbReference type="Gene3D" id="2.40.420.20">
    <property type="match status" value="1"/>
</dbReference>
<keyword evidence="8" id="KW-1185">Reference proteome</keyword>
<dbReference type="Pfam" id="PF25973">
    <property type="entry name" value="BSH_CzcB"/>
    <property type="match status" value="1"/>
</dbReference>
<evidence type="ECO:0000256" key="1">
    <source>
        <dbReference type="ARBA" id="ARBA00004236"/>
    </source>
</evidence>
<name>A0A7V7TX24_9HYPH</name>
<dbReference type="Pfam" id="PF25944">
    <property type="entry name" value="Beta-barrel_RND"/>
    <property type="match status" value="1"/>
</dbReference>
<dbReference type="EMBL" id="VZDO01000005">
    <property type="protein sequence ID" value="KAB0680230.1"/>
    <property type="molecule type" value="Genomic_DNA"/>
</dbReference>
<feature type="region of interest" description="Disordered" evidence="3">
    <location>
        <begin position="36"/>
        <end position="63"/>
    </location>
</feature>
<proteinExistence type="inferred from homology"/>
<dbReference type="NCBIfam" id="TIGR01730">
    <property type="entry name" value="RND_mfp"/>
    <property type="match status" value="1"/>
</dbReference>
<evidence type="ECO:0000256" key="3">
    <source>
        <dbReference type="SAM" id="MobiDB-lite"/>
    </source>
</evidence>
<reference evidence="7 8" key="1">
    <citation type="submission" date="2019-09" db="EMBL/GenBank/DDBJ databases">
        <title>YIM 132180 draft genome.</title>
        <authorList>
            <person name="Zhang K."/>
        </authorList>
    </citation>
    <scope>NUCLEOTIDE SEQUENCE [LARGE SCALE GENOMIC DNA]</scope>
    <source>
        <strain evidence="7 8">YIM 132180</strain>
    </source>
</reference>
<dbReference type="Proteomes" id="UP000432089">
    <property type="component" value="Unassembled WGS sequence"/>
</dbReference>
<comment type="caution">
    <text evidence="7">The sequence shown here is derived from an EMBL/GenBank/DDBJ whole genome shotgun (WGS) entry which is preliminary data.</text>
</comment>
<evidence type="ECO:0000259" key="5">
    <source>
        <dbReference type="Pfam" id="PF25967"/>
    </source>
</evidence>
<dbReference type="SUPFAM" id="SSF111369">
    <property type="entry name" value="HlyD-like secretion proteins"/>
    <property type="match status" value="1"/>
</dbReference>
<feature type="compositionally biased region" description="Basic and acidic residues" evidence="3">
    <location>
        <begin position="43"/>
        <end position="54"/>
    </location>
</feature>
<dbReference type="InterPro" id="IPR006143">
    <property type="entry name" value="RND_pump_MFP"/>
</dbReference>
<dbReference type="InterPro" id="IPR058626">
    <property type="entry name" value="MdtA-like_b-barrel"/>
</dbReference>
<sequence length="409" mass="42271">MRRFGLVLLCLLVAAGGYVERARWLPYAPQWLTEAMASTPPKGDPRAADGEGGRRRGGGGNGPRTVAVVTAKAEAGSLPVVRRTIGYIRPLASTELAVETTGILSEITAKDGAMVRKGDLLAKLDNRSATAAVAKDKAALARDQATLDNTHANFDRVNRLVRSGATSTQAGEDADAAVKTAEATVGVDQATLQADEVLLSKTEIRAPFDGRLGAFTLSLGALVQPGTSVVGIAEVAPVYAEFSLPDTDLATVRKAMGDQQLRVEVRSSLASEATSAETGPIVFIDNKIVEASASVTLRALLDNKDLSLWPGQSIDVKVSAGAMDGLVVVPSVAVQPRESGSIVYVVGPDSKVEVRKVDVAMRDGAKAGIANGLEAGATVVVEGQVDLVDGTVVKPTDAPAKTADAGARG</sequence>
<dbReference type="InterPro" id="IPR058627">
    <property type="entry name" value="MdtA-like_C"/>
</dbReference>
<dbReference type="PANTHER" id="PTHR30469:SF36">
    <property type="entry name" value="BLL3903 PROTEIN"/>
    <property type="match status" value="1"/>
</dbReference>
<comment type="subcellular location">
    <subcellularLocation>
        <location evidence="1">Cell membrane</location>
    </subcellularLocation>
</comment>
<dbReference type="Pfam" id="PF25967">
    <property type="entry name" value="RND-MFP_C"/>
    <property type="match status" value="1"/>
</dbReference>
<dbReference type="GO" id="GO:1990281">
    <property type="term" value="C:efflux pump complex"/>
    <property type="evidence" value="ECO:0007669"/>
    <property type="project" value="TreeGrafter"/>
</dbReference>
<dbReference type="Gene3D" id="2.40.30.170">
    <property type="match status" value="1"/>
</dbReference>
<gene>
    <name evidence="7" type="ORF">F6X38_08595</name>
</gene>
<dbReference type="PANTHER" id="PTHR30469">
    <property type="entry name" value="MULTIDRUG RESISTANCE PROTEIN MDTA"/>
    <property type="match status" value="1"/>
</dbReference>
<dbReference type="GO" id="GO:0015562">
    <property type="term" value="F:efflux transmembrane transporter activity"/>
    <property type="evidence" value="ECO:0007669"/>
    <property type="project" value="TreeGrafter"/>
</dbReference>
<evidence type="ECO:0000313" key="7">
    <source>
        <dbReference type="EMBL" id="KAB0680230.1"/>
    </source>
</evidence>
<evidence type="ECO:0000256" key="2">
    <source>
        <dbReference type="ARBA" id="ARBA00009477"/>
    </source>
</evidence>
<dbReference type="Gene3D" id="2.40.50.100">
    <property type="match status" value="1"/>
</dbReference>
<comment type="similarity">
    <text evidence="2">Belongs to the membrane fusion protein (MFP) (TC 8.A.1) family.</text>
</comment>
<dbReference type="Gene3D" id="1.10.287.470">
    <property type="entry name" value="Helix hairpin bin"/>
    <property type="match status" value="1"/>
</dbReference>
<feature type="domain" description="CzcB-like barrel-sandwich hybrid" evidence="6">
    <location>
        <begin position="97"/>
        <end position="233"/>
    </location>
</feature>
<evidence type="ECO:0000259" key="4">
    <source>
        <dbReference type="Pfam" id="PF25944"/>
    </source>
</evidence>
<feature type="domain" description="Multidrug resistance protein MdtA-like C-terminal permuted SH3" evidence="5">
    <location>
        <begin position="327"/>
        <end position="383"/>
    </location>
</feature>
<evidence type="ECO:0000313" key="8">
    <source>
        <dbReference type="Proteomes" id="UP000432089"/>
    </source>
</evidence>
<accession>A0A7V7TX24</accession>